<keyword evidence="3" id="KW-1185">Reference proteome</keyword>
<accession>A0A1Q3E048</accession>
<dbReference type="Proteomes" id="UP000188533">
    <property type="component" value="Unassembled WGS sequence"/>
</dbReference>
<evidence type="ECO:0000256" key="1">
    <source>
        <dbReference type="SAM" id="MobiDB-lite"/>
    </source>
</evidence>
<proteinExistence type="predicted"/>
<feature type="compositionally biased region" description="Basic and acidic residues" evidence="1">
    <location>
        <begin position="24"/>
        <end position="33"/>
    </location>
</feature>
<reference evidence="2 3" key="2">
    <citation type="submission" date="2017-02" db="EMBL/GenBank/DDBJ databases">
        <title>A genome survey and senescence transcriptome analysis in Lentinula edodes.</title>
        <authorList>
            <person name="Sakamoto Y."/>
            <person name="Nakade K."/>
            <person name="Sato S."/>
            <person name="Yoshida Y."/>
            <person name="Miyazaki K."/>
            <person name="Natsume S."/>
            <person name="Konno N."/>
        </authorList>
    </citation>
    <scope>NUCLEOTIDE SEQUENCE [LARGE SCALE GENOMIC DNA]</scope>
    <source>
        <strain evidence="2 3">NBRC 111202</strain>
    </source>
</reference>
<feature type="region of interest" description="Disordered" evidence="1">
    <location>
        <begin position="106"/>
        <end position="130"/>
    </location>
</feature>
<evidence type="ECO:0000313" key="2">
    <source>
        <dbReference type="EMBL" id="GAW00531.1"/>
    </source>
</evidence>
<name>A0A1Q3E048_LENED</name>
<gene>
    <name evidence="2" type="ORF">LENED_002058</name>
</gene>
<reference evidence="2 3" key="1">
    <citation type="submission" date="2016-08" db="EMBL/GenBank/DDBJ databases">
        <authorList>
            <consortium name="Lentinula edodes genome sequencing consortium"/>
            <person name="Sakamoto Y."/>
            <person name="Nakade K."/>
            <person name="Sato S."/>
            <person name="Yoshida Y."/>
            <person name="Miyazaki K."/>
            <person name="Natsume S."/>
            <person name="Konno N."/>
        </authorList>
    </citation>
    <scope>NUCLEOTIDE SEQUENCE [LARGE SCALE GENOMIC DNA]</scope>
    <source>
        <strain evidence="2 3">NBRC 111202</strain>
    </source>
</reference>
<sequence>MLLLIGLGSSSHLQIWRESRIETKAEPERRSCDVNDGVDTEESDDKLGAKGVGMGEDMTGFPSASDFNEDADRLEKRSCNEGFLIRRALGEEGAEFVGEGLPRERLGADIRGDTGVTGTSADERNHPQQSQLRTVKLEEKRRLMPRIMSLHQFPEPPLYHWCLDEPTGDGSSCSQMSSASQRTFNSGGFILRLGQNTNNRLFNGILIPVFDGQLTNKRLQDIQKRTRWWS</sequence>
<dbReference type="EMBL" id="BDGU01000032">
    <property type="protein sequence ID" value="GAW00531.1"/>
    <property type="molecule type" value="Genomic_DNA"/>
</dbReference>
<evidence type="ECO:0000313" key="3">
    <source>
        <dbReference type="Proteomes" id="UP000188533"/>
    </source>
</evidence>
<comment type="caution">
    <text evidence="2">The sequence shown here is derived from an EMBL/GenBank/DDBJ whole genome shotgun (WGS) entry which is preliminary data.</text>
</comment>
<feature type="region of interest" description="Disordered" evidence="1">
    <location>
        <begin position="24"/>
        <end position="57"/>
    </location>
</feature>
<protein>
    <submittedName>
        <fullName evidence="2">Uncharacterized protein</fullName>
    </submittedName>
</protein>
<organism evidence="2 3">
    <name type="scientific">Lentinula edodes</name>
    <name type="common">Shiitake mushroom</name>
    <name type="synonym">Lentinus edodes</name>
    <dbReference type="NCBI Taxonomy" id="5353"/>
    <lineage>
        <taxon>Eukaryota</taxon>
        <taxon>Fungi</taxon>
        <taxon>Dikarya</taxon>
        <taxon>Basidiomycota</taxon>
        <taxon>Agaricomycotina</taxon>
        <taxon>Agaricomycetes</taxon>
        <taxon>Agaricomycetidae</taxon>
        <taxon>Agaricales</taxon>
        <taxon>Marasmiineae</taxon>
        <taxon>Omphalotaceae</taxon>
        <taxon>Lentinula</taxon>
    </lineage>
</organism>
<dbReference type="AlphaFoldDB" id="A0A1Q3E048"/>